<feature type="repeat" description="WD" evidence="10">
    <location>
        <begin position="619"/>
        <end position="659"/>
    </location>
</feature>
<dbReference type="SMART" id="SM00093">
    <property type="entry name" value="SERPIN"/>
    <property type="match status" value="1"/>
</dbReference>
<evidence type="ECO:0000256" key="11">
    <source>
        <dbReference type="RuleBase" id="RU000411"/>
    </source>
</evidence>
<dbReference type="PROSITE" id="PS50222">
    <property type="entry name" value="EF_HAND_2"/>
    <property type="match status" value="1"/>
</dbReference>
<evidence type="ECO:0000256" key="6">
    <source>
        <dbReference type="ARBA" id="ARBA00022729"/>
    </source>
</evidence>
<dbReference type="InterPro" id="IPR042178">
    <property type="entry name" value="Serpin_sf_1"/>
</dbReference>
<dbReference type="Pfam" id="PF00400">
    <property type="entry name" value="WD40"/>
    <property type="match status" value="5"/>
</dbReference>
<dbReference type="PROSITE" id="PS50294">
    <property type="entry name" value="WD_REPEATS_REGION"/>
    <property type="match status" value="1"/>
</dbReference>
<keyword evidence="4 10" id="KW-0853">WD repeat</keyword>
<dbReference type="PROSITE" id="PS00678">
    <property type="entry name" value="WD_REPEATS_1"/>
    <property type="match status" value="1"/>
</dbReference>
<comment type="subcellular location">
    <subcellularLocation>
        <location evidence="1">Secreted</location>
    </subcellularLocation>
</comment>
<dbReference type="InterPro" id="IPR051242">
    <property type="entry name" value="WD-EF-hand_domain"/>
</dbReference>
<dbReference type="PROSITE" id="PS50082">
    <property type="entry name" value="WD_REPEATS_2"/>
    <property type="match status" value="5"/>
</dbReference>
<protein>
    <recommendedName>
        <fullName evidence="12">EF-hand domain-containing protein</fullName>
    </recommendedName>
</protein>
<dbReference type="PANTHER" id="PTHR44324:SF1">
    <property type="entry name" value="WD REPEAT-CONTAINING PROTEIN 49"/>
    <property type="match status" value="1"/>
</dbReference>
<evidence type="ECO:0000256" key="8">
    <source>
        <dbReference type="ARBA" id="ARBA00022900"/>
    </source>
</evidence>
<feature type="repeat" description="WD" evidence="10">
    <location>
        <begin position="398"/>
        <end position="439"/>
    </location>
</feature>
<dbReference type="InterPro" id="IPR015943">
    <property type="entry name" value="WD40/YVTN_repeat-like_dom_sf"/>
</dbReference>
<dbReference type="PANTHER" id="PTHR44324">
    <property type="entry name" value="WD40 REPEAT DOMAIN 95"/>
    <property type="match status" value="1"/>
</dbReference>
<accession>A0A401SCN7</accession>
<gene>
    <name evidence="13" type="ORF">chiPu_0006583</name>
</gene>
<evidence type="ECO:0000256" key="5">
    <source>
        <dbReference type="ARBA" id="ARBA00022690"/>
    </source>
</evidence>
<feature type="domain" description="EF-hand" evidence="12">
    <location>
        <begin position="81"/>
        <end position="116"/>
    </location>
</feature>
<feature type="repeat" description="WD" evidence="10">
    <location>
        <begin position="532"/>
        <end position="562"/>
    </location>
</feature>
<proteinExistence type="inferred from homology"/>
<dbReference type="GO" id="GO:0004867">
    <property type="term" value="F:serine-type endopeptidase inhibitor activity"/>
    <property type="evidence" value="ECO:0007669"/>
    <property type="project" value="UniProtKB-KW"/>
</dbReference>
<dbReference type="Gene3D" id="2.30.39.10">
    <property type="entry name" value="Alpha-1-antitrypsin, domain 1"/>
    <property type="match status" value="1"/>
</dbReference>
<organism evidence="13 14">
    <name type="scientific">Chiloscyllium punctatum</name>
    <name type="common">Brownbanded bambooshark</name>
    <name type="synonym">Hemiscyllium punctatum</name>
    <dbReference type="NCBI Taxonomy" id="137246"/>
    <lineage>
        <taxon>Eukaryota</taxon>
        <taxon>Metazoa</taxon>
        <taxon>Chordata</taxon>
        <taxon>Craniata</taxon>
        <taxon>Vertebrata</taxon>
        <taxon>Chondrichthyes</taxon>
        <taxon>Elasmobranchii</taxon>
        <taxon>Galeomorphii</taxon>
        <taxon>Galeoidea</taxon>
        <taxon>Orectolobiformes</taxon>
        <taxon>Hemiscylliidae</taxon>
        <taxon>Chiloscyllium</taxon>
    </lineage>
</organism>
<dbReference type="GO" id="GO:0005509">
    <property type="term" value="F:calcium ion binding"/>
    <property type="evidence" value="ECO:0007669"/>
    <property type="project" value="InterPro"/>
</dbReference>
<dbReference type="STRING" id="137246.A0A401SCN7"/>
<keyword evidence="9" id="KW-0325">Glycoprotein</keyword>
<dbReference type="SMART" id="SM00320">
    <property type="entry name" value="WD40"/>
    <property type="match status" value="10"/>
</dbReference>
<dbReference type="InterPro" id="IPR036322">
    <property type="entry name" value="WD40_repeat_dom_sf"/>
</dbReference>
<keyword evidence="5" id="KW-0646">Protease inhibitor</keyword>
<comment type="similarity">
    <text evidence="2 11">Belongs to the serpin family.</text>
</comment>
<dbReference type="SUPFAM" id="SSF50978">
    <property type="entry name" value="WD40 repeat-like"/>
    <property type="match status" value="3"/>
</dbReference>
<dbReference type="EMBL" id="BEZZ01000193">
    <property type="protein sequence ID" value="GCC28155.1"/>
    <property type="molecule type" value="Genomic_DNA"/>
</dbReference>
<keyword evidence="7" id="KW-0677">Repeat</keyword>
<evidence type="ECO:0000256" key="3">
    <source>
        <dbReference type="ARBA" id="ARBA00022525"/>
    </source>
</evidence>
<evidence type="ECO:0000256" key="10">
    <source>
        <dbReference type="PROSITE-ProRule" id="PRU00221"/>
    </source>
</evidence>
<evidence type="ECO:0000313" key="14">
    <source>
        <dbReference type="Proteomes" id="UP000287033"/>
    </source>
</evidence>
<evidence type="ECO:0000313" key="13">
    <source>
        <dbReference type="EMBL" id="GCC28155.1"/>
    </source>
</evidence>
<sequence length="1463" mass="166340">MSAQLRARSTNTEDELEFGTLDSSSDKMETFKKVPDQLENRLSVKDIMKIQKAFMTPNFEEFVALNRKSFIDNMFIALGYGIEEEYGDLFDRIDVARDGFVDWNKVTTFMLLELYENDERTKSSLVPQWKEIKFLPAHHKEPIQSIVYLKNSHRYLSLSKEGWMNVWGENLKLQQTLRVATDSVRLRDLWVTSMVSMTNVNKVAVAFTSKEICFYDLNSKDEFFCQYKLHGICNTLISMHYWFNPKDGNEAVLTFGDVCGEVNAICFITALISLFERQTNSTDEQEATVAITWQELVKGNHKCCFTLQHKEHNKEWVRQVQYCSNLEAFISCATTNLNALVVGWKEKGTSPMKTTSFHVNEGVNAFDYHPELNLIASAAVDHQIYLWNAYMSKPSGILQGHLASVIGVQFNIARRQLFSFSKDKVLRIWDMQNQLCIQKLAGIFPKCLEFQTILYFNETTSQLFTTFNNQLTLLEMKQENSQCVKSHEKSVTCVLFNSLFKQVISSDTGSTVTVWMIETGQKVKQFTGCHGNSEITTMALDASETKFFTASVDGTVKIWDFNGHCHHKLNAGRDQAADISQILILKRSILVLGWERIITVFRMDTLTEFFVQPSEWKGKAQHQNDILCAAFLPPQTLVTGSYDGEIVVWNNNSEKTSSRFHPSLKRALKSQSVIADYQLHQQEEPQVIDDCSAVTTRHSLFNADSEDDEFNYVVSRLFFLEGRKNVSSTGGANLVACGGCGIVRFWNTFKSLLLAEFEAHSNVASIIMTVDKKSDYLITGDVNGLIKVWNIQEYCLCSSDTVISEVPLMVAAMQPHNDCISHLETCVQDDHLLILSASADCSIVLSDITGSVIGVFGQDEHWRIGECSPPSVTKIPLKTLKDEKTMGQKHVRREEYLAVSKHSIPIAEEKIDHESRSNVWKSTVLGKVFRENRIQKKPRPRLSAWGKLRSPIGTFSCLQMEDLEKITDVPKPNFLQNPHNYFDINFEECDNETLMFPTFSETLKVAFDEKNLFPKEILDREQNMKLLDKQNLSGSKAAVKKNTSNVKSSLSAFNKWESGFLLYMPLKSYKHVTWFNILPTLPSTLLPITHLVDYSAFSVVELFLDTLDRIILQNSIIMHFDSPMRMLFCILLLLCEKLLICSLDTLSSDMLTGFAVDLYHAIRSMQKGQNLICSPMSVSLGLGMIELGARGTTLQQLRKALHFDKMQEGMEFSLLKEQSKILSSSSRQYSLKLANAIYIQDGFRLTEQYLHSCQEIFHSAVRKVNFQDSVSTANIINKSIANQTSGKIKNLVTNQSFNSLTKMVFVNAIYFKGTWKHKFNSANTRLVKFFKQDGSVFDVPMMYQQVISRFGYFTAGKISYQVVEVPYIGDEASIFLALPAERTDLIELEKLITPQTIHNWLSTMAEEDIEINLPRFTIQQTVDLKESFGVLNVTEIFGNECDLSGITGITIRVSLIPSSDYQD</sequence>
<feature type="repeat" description="WD" evidence="10">
    <location>
        <begin position="363"/>
        <end position="388"/>
    </location>
</feature>
<keyword evidence="14" id="KW-1185">Reference proteome</keyword>
<dbReference type="Gene3D" id="1.10.287.580">
    <property type="entry name" value="Helix hairpin bin"/>
    <property type="match status" value="1"/>
</dbReference>
<keyword evidence="8" id="KW-0722">Serine protease inhibitor</keyword>
<evidence type="ECO:0000256" key="1">
    <source>
        <dbReference type="ARBA" id="ARBA00004613"/>
    </source>
</evidence>
<dbReference type="SUPFAM" id="SSF56574">
    <property type="entry name" value="Serpins"/>
    <property type="match status" value="1"/>
</dbReference>
<dbReference type="InterPro" id="IPR023796">
    <property type="entry name" value="Serpin_dom"/>
</dbReference>
<dbReference type="OrthoDB" id="10251381at2759"/>
<evidence type="ECO:0000256" key="9">
    <source>
        <dbReference type="ARBA" id="ARBA00023180"/>
    </source>
</evidence>
<dbReference type="InterPro" id="IPR042185">
    <property type="entry name" value="Serpin_sf_2"/>
</dbReference>
<dbReference type="Proteomes" id="UP000287033">
    <property type="component" value="Unassembled WGS sequence"/>
</dbReference>
<dbReference type="FunFam" id="3.30.497.10:FF:000005">
    <property type="entry name" value="serpin I2 isoform X1"/>
    <property type="match status" value="1"/>
</dbReference>
<feature type="repeat" description="WD" evidence="10">
    <location>
        <begin position="484"/>
        <end position="525"/>
    </location>
</feature>
<evidence type="ECO:0000259" key="12">
    <source>
        <dbReference type="PROSITE" id="PS50222"/>
    </source>
</evidence>
<dbReference type="Pfam" id="PF00079">
    <property type="entry name" value="Serpin"/>
    <property type="match status" value="1"/>
</dbReference>
<dbReference type="Gene3D" id="3.30.497.10">
    <property type="entry name" value="Antithrombin, subunit I, domain 2"/>
    <property type="match status" value="1"/>
</dbReference>
<dbReference type="InterPro" id="IPR002048">
    <property type="entry name" value="EF_hand_dom"/>
</dbReference>
<name>A0A401SCN7_CHIPU</name>
<evidence type="ECO:0000256" key="4">
    <source>
        <dbReference type="ARBA" id="ARBA00022574"/>
    </source>
</evidence>
<dbReference type="InterPro" id="IPR001680">
    <property type="entry name" value="WD40_rpt"/>
</dbReference>
<keyword evidence="6" id="KW-0732">Signal</keyword>
<reference evidence="13 14" key="1">
    <citation type="journal article" date="2018" name="Nat. Ecol. Evol.">
        <title>Shark genomes provide insights into elasmobranch evolution and the origin of vertebrates.</title>
        <authorList>
            <person name="Hara Y"/>
            <person name="Yamaguchi K"/>
            <person name="Onimaru K"/>
            <person name="Kadota M"/>
            <person name="Koyanagi M"/>
            <person name="Keeley SD"/>
            <person name="Tatsumi K"/>
            <person name="Tanaka K"/>
            <person name="Motone F"/>
            <person name="Kageyama Y"/>
            <person name="Nozu R"/>
            <person name="Adachi N"/>
            <person name="Nishimura O"/>
            <person name="Nakagawa R"/>
            <person name="Tanegashima C"/>
            <person name="Kiyatake I"/>
            <person name="Matsumoto R"/>
            <person name="Murakumo K"/>
            <person name="Nishida K"/>
            <person name="Terakita A"/>
            <person name="Kuratani S"/>
            <person name="Sato K"/>
            <person name="Hyodo S Kuraku.S."/>
        </authorList>
    </citation>
    <scope>NUCLEOTIDE SEQUENCE [LARGE SCALE GENOMIC DNA]</scope>
</reference>
<dbReference type="GO" id="GO:0005576">
    <property type="term" value="C:extracellular region"/>
    <property type="evidence" value="ECO:0007669"/>
    <property type="project" value="UniProtKB-SubCell"/>
</dbReference>
<comment type="caution">
    <text evidence="13">The sequence shown here is derived from an EMBL/GenBank/DDBJ whole genome shotgun (WGS) entry which is preliminary data.</text>
</comment>
<dbReference type="InterPro" id="IPR019775">
    <property type="entry name" value="WD40_repeat_CS"/>
</dbReference>
<dbReference type="InterPro" id="IPR036186">
    <property type="entry name" value="Serpin_sf"/>
</dbReference>
<evidence type="ECO:0000256" key="2">
    <source>
        <dbReference type="ARBA" id="ARBA00009500"/>
    </source>
</evidence>
<keyword evidence="3" id="KW-0964">Secreted</keyword>
<evidence type="ECO:0000256" key="7">
    <source>
        <dbReference type="ARBA" id="ARBA00022737"/>
    </source>
</evidence>
<dbReference type="OMA" id="HNDCISH"/>
<dbReference type="Gene3D" id="2.130.10.10">
    <property type="entry name" value="YVTN repeat-like/Quinoprotein amine dehydrogenase"/>
    <property type="match status" value="3"/>
</dbReference>